<dbReference type="GO" id="GO:0005840">
    <property type="term" value="C:ribosome"/>
    <property type="evidence" value="ECO:0007669"/>
    <property type="project" value="UniProtKB-KW"/>
</dbReference>
<dbReference type="Gramene" id="TRITD3Av1G017410.1">
    <property type="protein sequence ID" value="TRITD3Av1G017410.1"/>
    <property type="gene ID" value="TRITD3Av1G017410"/>
</dbReference>
<sequence length="75" mass="8610">MSSSNRRRQDSVLLIKRSKTSYIRSQRDGTHYRYLWGKITSPHGNSGVVCAQFKSNLPAESMGRKVRVFMYPSSI</sequence>
<dbReference type="AlphaFoldDB" id="A0A9R0VEA8"/>
<dbReference type="GO" id="GO:0006412">
    <property type="term" value="P:translation"/>
    <property type="evidence" value="ECO:0007669"/>
    <property type="project" value="InterPro"/>
</dbReference>
<dbReference type="InterPro" id="IPR038661">
    <property type="entry name" value="Ribosomal_eL33_sf"/>
</dbReference>
<evidence type="ECO:0000313" key="4">
    <source>
        <dbReference type="EMBL" id="VAH56570.1"/>
    </source>
</evidence>
<dbReference type="PANTHER" id="PTHR10902">
    <property type="entry name" value="60S RIBOSOMAL PROTEIN L35A"/>
    <property type="match status" value="1"/>
</dbReference>
<keyword evidence="5" id="KW-1185">Reference proteome</keyword>
<dbReference type="GO" id="GO:1990904">
    <property type="term" value="C:ribonucleoprotein complex"/>
    <property type="evidence" value="ECO:0007669"/>
    <property type="project" value="UniProtKB-KW"/>
</dbReference>
<evidence type="ECO:0008006" key="6">
    <source>
        <dbReference type="Google" id="ProtNLM"/>
    </source>
</evidence>
<dbReference type="Proteomes" id="UP000324705">
    <property type="component" value="Chromosome 3A"/>
</dbReference>
<evidence type="ECO:0000256" key="2">
    <source>
        <dbReference type="ARBA" id="ARBA00022980"/>
    </source>
</evidence>
<evidence type="ECO:0000313" key="5">
    <source>
        <dbReference type="Proteomes" id="UP000324705"/>
    </source>
</evidence>
<organism evidence="4 5">
    <name type="scientific">Triticum turgidum subsp. durum</name>
    <name type="common">Durum wheat</name>
    <name type="synonym">Triticum durum</name>
    <dbReference type="NCBI Taxonomy" id="4567"/>
    <lineage>
        <taxon>Eukaryota</taxon>
        <taxon>Viridiplantae</taxon>
        <taxon>Streptophyta</taxon>
        <taxon>Embryophyta</taxon>
        <taxon>Tracheophyta</taxon>
        <taxon>Spermatophyta</taxon>
        <taxon>Magnoliopsida</taxon>
        <taxon>Liliopsida</taxon>
        <taxon>Poales</taxon>
        <taxon>Poaceae</taxon>
        <taxon>BOP clade</taxon>
        <taxon>Pooideae</taxon>
        <taxon>Triticodae</taxon>
        <taxon>Triticeae</taxon>
        <taxon>Triticinae</taxon>
        <taxon>Triticum</taxon>
    </lineage>
</organism>
<gene>
    <name evidence="4" type="ORF">TRITD_3Av1G017410</name>
</gene>
<evidence type="ECO:0000256" key="1">
    <source>
        <dbReference type="ARBA" id="ARBA00009269"/>
    </source>
</evidence>
<protein>
    <recommendedName>
        <fullName evidence="6">Ribosomal protein L35A</fullName>
    </recommendedName>
</protein>
<dbReference type="InterPro" id="IPR009000">
    <property type="entry name" value="Transl_B-barrel_sf"/>
</dbReference>
<reference evidence="4 5" key="1">
    <citation type="submission" date="2017-09" db="EMBL/GenBank/DDBJ databases">
        <authorList>
            <consortium name="International Durum Wheat Genome Sequencing Consortium (IDWGSC)"/>
            <person name="Milanesi L."/>
        </authorList>
    </citation>
    <scope>NUCLEOTIDE SEQUENCE [LARGE SCALE GENOMIC DNA]</scope>
    <source>
        <strain evidence="5">cv. Svevo</strain>
    </source>
</reference>
<accession>A0A9R0VEA8</accession>
<dbReference type="InterPro" id="IPR001780">
    <property type="entry name" value="Ribosomal_eL33"/>
</dbReference>
<keyword evidence="3" id="KW-0687">Ribonucleoprotein</keyword>
<comment type="similarity">
    <text evidence="1">Belongs to the eukaryotic ribosomal protein eL33 family.</text>
</comment>
<name>A0A9R0VEA8_TRITD</name>
<keyword evidence="2" id="KW-0689">Ribosomal protein</keyword>
<dbReference type="GO" id="GO:0003735">
    <property type="term" value="F:structural constituent of ribosome"/>
    <property type="evidence" value="ECO:0007669"/>
    <property type="project" value="InterPro"/>
</dbReference>
<evidence type="ECO:0000256" key="3">
    <source>
        <dbReference type="ARBA" id="ARBA00023274"/>
    </source>
</evidence>
<dbReference type="Gene3D" id="2.40.10.190">
    <property type="entry name" value="translation elongation factor selb, chain A, domain 4"/>
    <property type="match status" value="1"/>
</dbReference>
<dbReference type="SUPFAM" id="SSF50447">
    <property type="entry name" value="Translation proteins"/>
    <property type="match status" value="1"/>
</dbReference>
<dbReference type="Pfam" id="PF01247">
    <property type="entry name" value="Ribosomal_L35Ae"/>
    <property type="match status" value="1"/>
</dbReference>
<dbReference type="EMBL" id="LT934115">
    <property type="protein sequence ID" value="VAH56570.1"/>
    <property type="molecule type" value="Genomic_DNA"/>
</dbReference>
<proteinExistence type="inferred from homology"/>